<reference evidence="2" key="1">
    <citation type="journal article" date="2015" name="Proc. Natl. Acad. Sci. U.S.A.">
        <title>Networks of energetic and metabolic interactions define dynamics in microbial communities.</title>
        <authorList>
            <person name="Embree M."/>
            <person name="Liu J.K."/>
            <person name="Al-Bassam M.M."/>
            <person name="Zengler K."/>
        </authorList>
    </citation>
    <scope>NUCLEOTIDE SEQUENCE</scope>
</reference>
<dbReference type="AlphaFoldDB" id="A0A0W8G151"/>
<feature type="transmembrane region" description="Helical" evidence="1">
    <location>
        <begin position="50"/>
        <end position="69"/>
    </location>
</feature>
<sequence length="76" mass="8923">MQKNYLEMIASLTGGAYYYIDNSSDAIRDIETLNRNKIKRTVLSTTYDPLSFEFILLIIILLLTIEWFIRKKEGML</sequence>
<gene>
    <name evidence="2" type="ORF">ASZ90_003287</name>
</gene>
<accession>A0A0W8G151</accession>
<organism evidence="2">
    <name type="scientific">hydrocarbon metagenome</name>
    <dbReference type="NCBI Taxonomy" id="938273"/>
    <lineage>
        <taxon>unclassified sequences</taxon>
        <taxon>metagenomes</taxon>
        <taxon>ecological metagenomes</taxon>
    </lineage>
</organism>
<name>A0A0W8G151_9ZZZZ</name>
<keyword evidence="1" id="KW-1133">Transmembrane helix</keyword>
<evidence type="ECO:0000256" key="1">
    <source>
        <dbReference type="SAM" id="Phobius"/>
    </source>
</evidence>
<dbReference type="EMBL" id="LNQE01000395">
    <property type="protein sequence ID" value="KUG26880.1"/>
    <property type="molecule type" value="Genomic_DNA"/>
</dbReference>
<evidence type="ECO:0000313" key="2">
    <source>
        <dbReference type="EMBL" id="KUG26880.1"/>
    </source>
</evidence>
<keyword evidence="1" id="KW-0812">Transmembrane</keyword>
<comment type="caution">
    <text evidence="2">The sequence shown here is derived from an EMBL/GenBank/DDBJ whole genome shotgun (WGS) entry which is preliminary data.</text>
</comment>
<proteinExistence type="predicted"/>
<protein>
    <submittedName>
        <fullName evidence="2">Uncharacterized protein</fullName>
    </submittedName>
</protein>
<keyword evidence="1" id="KW-0472">Membrane</keyword>